<keyword evidence="4" id="KW-1185">Reference proteome</keyword>
<sequence>MEITVAADGDHGSSNNNNNPPPPSPRRRRPPTWVVEVERTITEADASSEASRWQRHCIYRVPTCIKDIKPKAYQPQVVSLGPFHHGDPGLSPMEAHKRRALRHLLRRAARPLADFVAAVDAVAAQLETAYDLDVDGRWGGEEGRERFVEMMIVDGCFLLEVMRTAAGKHVEDYAVNDPVFSRHGVLYMVPYIRRDMLMLENQLPLLVLERLLAVETEKSNVHSRVSNEDMINRMVLRFLSPSSRVPPAGTALSLHPLDVLRRSMLHGQYQPPHRSGITDSSSYSDGGGDIIRSAVELYEAGIWFRRSRTDSLHDIRFRRGVLSLPTVAVDDSTEYMLLNMMAFERLHPGAGNDVTAYVFFMDNIIDSAKDVALLSSKGIIQNAVGSDKAVAKLFNSISKDVVLEPESALDDVQRQVNAYCRQPWNMWRANLIHTYFRSPWAFLSLAAAMFLLVMTVMQTVYTVLSFYEQKDSGSGGSVAPSPM</sequence>
<keyword evidence="2" id="KW-0472">Membrane</keyword>
<feature type="region of interest" description="Disordered" evidence="1">
    <location>
        <begin position="1"/>
        <end position="31"/>
    </location>
</feature>
<dbReference type="PANTHER" id="PTHR31170:SF18">
    <property type="entry name" value="(WILD MALAYSIAN BANANA) HYPOTHETICAL PROTEIN"/>
    <property type="match status" value="1"/>
</dbReference>
<protein>
    <submittedName>
        <fullName evidence="3">Uncharacterized protein</fullName>
    </submittedName>
</protein>
<keyword evidence="2" id="KW-0812">Transmembrane</keyword>
<dbReference type="HOGENOM" id="CLU_020188_0_2_1"/>
<dbReference type="PANTHER" id="PTHR31170">
    <property type="entry name" value="BNAC04G53230D PROTEIN"/>
    <property type="match status" value="1"/>
</dbReference>
<evidence type="ECO:0000256" key="2">
    <source>
        <dbReference type="SAM" id="Phobius"/>
    </source>
</evidence>
<reference evidence="3 4" key="1">
    <citation type="submission" date="2012-08" db="EMBL/GenBank/DDBJ databases">
        <title>Oryza genome evolution.</title>
        <authorList>
            <person name="Wing R.A."/>
        </authorList>
    </citation>
    <scope>NUCLEOTIDE SEQUENCE</scope>
</reference>
<accession>A0A0D9XSS4</accession>
<dbReference type="STRING" id="77586.A0A0D9XSS4"/>
<dbReference type="Pfam" id="PF03140">
    <property type="entry name" value="DUF247"/>
    <property type="match status" value="1"/>
</dbReference>
<evidence type="ECO:0000256" key="1">
    <source>
        <dbReference type="SAM" id="MobiDB-lite"/>
    </source>
</evidence>
<reference evidence="3" key="3">
    <citation type="submission" date="2015-04" db="UniProtKB">
        <authorList>
            <consortium name="EnsemblPlants"/>
        </authorList>
    </citation>
    <scope>IDENTIFICATION</scope>
</reference>
<proteinExistence type="predicted"/>
<reference evidence="4" key="2">
    <citation type="submission" date="2013-12" db="EMBL/GenBank/DDBJ databases">
        <authorList>
            <person name="Yu Y."/>
            <person name="Lee S."/>
            <person name="de Baynast K."/>
            <person name="Wissotski M."/>
            <person name="Liu L."/>
            <person name="Talag J."/>
            <person name="Goicoechea J."/>
            <person name="Angelova A."/>
            <person name="Jetty R."/>
            <person name="Kudrna D."/>
            <person name="Golser W."/>
            <person name="Rivera L."/>
            <person name="Zhang J."/>
            <person name="Wing R."/>
        </authorList>
    </citation>
    <scope>NUCLEOTIDE SEQUENCE</scope>
</reference>
<evidence type="ECO:0000313" key="4">
    <source>
        <dbReference type="Proteomes" id="UP000032180"/>
    </source>
</evidence>
<organism evidence="3 4">
    <name type="scientific">Leersia perrieri</name>
    <dbReference type="NCBI Taxonomy" id="77586"/>
    <lineage>
        <taxon>Eukaryota</taxon>
        <taxon>Viridiplantae</taxon>
        <taxon>Streptophyta</taxon>
        <taxon>Embryophyta</taxon>
        <taxon>Tracheophyta</taxon>
        <taxon>Spermatophyta</taxon>
        <taxon>Magnoliopsida</taxon>
        <taxon>Liliopsida</taxon>
        <taxon>Poales</taxon>
        <taxon>Poaceae</taxon>
        <taxon>BOP clade</taxon>
        <taxon>Oryzoideae</taxon>
        <taxon>Oryzeae</taxon>
        <taxon>Oryzinae</taxon>
        <taxon>Leersia</taxon>
    </lineage>
</organism>
<keyword evidence="2" id="KW-1133">Transmembrane helix</keyword>
<dbReference type="Proteomes" id="UP000032180">
    <property type="component" value="Chromosome 11"/>
</dbReference>
<feature type="transmembrane region" description="Helical" evidence="2">
    <location>
        <begin position="440"/>
        <end position="464"/>
    </location>
</feature>
<dbReference type="AlphaFoldDB" id="A0A0D9XSS4"/>
<dbReference type="Gramene" id="LPERR11G12710.1">
    <property type="protein sequence ID" value="LPERR11G12710.1"/>
    <property type="gene ID" value="LPERR11G12710"/>
</dbReference>
<name>A0A0D9XSS4_9ORYZ</name>
<evidence type="ECO:0000313" key="3">
    <source>
        <dbReference type="EnsemblPlants" id="LPERR11G12710.1"/>
    </source>
</evidence>
<dbReference type="InterPro" id="IPR004158">
    <property type="entry name" value="DUF247_pln"/>
</dbReference>
<dbReference type="EnsemblPlants" id="LPERR11G12710.1">
    <property type="protein sequence ID" value="LPERR11G12710.1"/>
    <property type="gene ID" value="LPERR11G12710"/>
</dbReference>
<dbReference type="eggNOG" id="ENOG502QR4P">
    <property type="taxonomic scope" value="Eukaryota"/>
</dbReference>